<dbReference type="AlphaFoldDB" id="A0A7S4HTU7"/>
<dbReference type="EMBL" id="HBKQ01005741">
    <property type="protein sequence ID" value="CAE2209255.1"/>
    <property type="molecule type" value="Transcribed_RNA"/>
</dbReference>
<name>A0A7S4HTU7_9STRA</name>
<feature type="compositionally biased region" description="Polar residues" evidence="1">
    <location>
        <begin position="125"/>
        <end position="140"/>
    </location>
</feature>
<feature type="region of interest" description="Disordered" evidence="1">
    <location>
        <begin position="1"/>
        <end position="150"/>
    </location>
</feature>
<sequence length="194" mass="21241">MTTNPCENFSNVAQPPLAEPPVRASKRNTTTGNTGAVEVLDREFSHAPNIFAASQGTDDDDEESSGGQALPDRRIGQKRARSKPEMAAEALQRYIHRQSSYSLPESNSLPEAHGNELSRQKSHELSNPNEEWDDISTSQDAGRELLGGETVPAAECSSSAALFLQMLNERRTLIKDLKTILGDESEDSDDSRSR</sequence>
<gene>
    <name evidence="2" type="ORF">OAUR00152_LOCUS3898</name>
</gene>
<evidence type="ECO:0000256" key="1">
    <source>
        <dbReference type="SAM" id="MobiDB-lite"/>
    </source>
</evidence>
<protein>
    <submittedName>
        <fullName evidence="2">Uncharacterized protein</fullName>
    </submittedName>
</protein>
<reference evidence="2" key="1">
    <citation type="submission" date="2021-01" db="EMBL/GenBank/DDBJ databases">
        <authorList>
            <person name="Corre E."/>
            <person name="Pelletier E."/>
            <person name="Niang G."/>
            <person name="Scheremetjew M."/>
            <person name="Finn R."/>
            <person name="Kale V."/>
            <person name="Holt S."/>
            <person name="Cochrane G."/>
            <person name="Meng A."/>
            <person name="Brown T."/>
            <person name="Cohen L."/>
        </authorList>
    </citation>
    <scope>NUCLEOTIDE SEQUENCE</scope>
    <source>
        <strain evidence="2">Isolate 1302-5</strain>
    </source>
</reference>
<feature type="compositionally biased region" description="Polar residues" evidence="1">
    <location>
        <begin position="1"/>
        <end position="13"/>
    </location>
</feature>
<feature type="compositionally biased region" description="Basic and acidic residues" evidence="1">
    <location>
        <begin position="113"/>
        <end position="124"/>
    </location>
</feature>
<evidence type="ECO:0000313" key="2">
    <source>
        <dbReference type="EMBL" id="CAE2209255.1"/>
    </source>
</evidence>
<organism evidence="2">
    <name type="scientific">Odontella aurita</name>
    <dbReference type="NCBI Taxonomy" id="265563"/>
    <lineage>
        <taxon>Eukaryota</taxon>
        <taxon>Sar</taxon>
        <taxon>Stramenopiles</taxon>
        <taxon>Ochrophyta</taxon>
        <taxon>Bacillariophyta</taxon>
        <taxon>Mediophyceae</taxon>
        <taxon>Biddulphiophycidae</taxon>
        <taxon>Eupodiscales</taxon>
        <taxon>Odontellaceae</taxon>
        <taxon>Odontella</taxon>
    </lineage>
</organism>
<feature type="compositionally biased region" description="Polar residues" evidence="1">
    <location>
        <begin position="97"/>
        <end position="109"/>
    </location>
</feature>
<proteinExistence type="predicted"/>
<accession>A0A7S4HTU7</accession>